<organism evidence="3 4">
    <name type="scientific">Comamonas faecalis</name>
    <dbReference type="NCBI Taxonomy" id="1387849"/>
    <lineage>
        <taxon>Bacteria</taxon>
        <taxon>Pseudomonadati</taxon>
        <taxon>Pseudomonadota</taxon>
        <taxon>Betaproteobacteria</taxon>
        <taxon>Burkholderiales</taxon>
        <taxon>Comamonadaceae</taxon>
        <taxon>Comamonas</taxon>
    </lineage>
</organism>
<reference evidence="4" key="1">
    <citation type="journal article" date="2019" name="Int. J. Syst. Evol. Microbiol.">
        <title>The Global Catalogue of Microorganisms (GCM) 10K type strain sequencing project: providing services to taxonomists for standard genome sequencing and annotation.</title>
        <authorList>
            <consortium name="The Broad Institute Genomics Platform"/>
            <consortium name="The Broad Institute Genome Sequencing Center for Infectious Disease"/>
            <person name="Wu L."/>
            <person name="Ma J."/>
        </authorList>
    </citation>
    <scope>NUCLEOTIDE SEQUENCE [LARGE SCALE GENOMIC DNA]</scope>
    <source>
        <strain evidence="4">JCM 17561</strain>
    </source>
</reference>
<dbReference type="Gene3D" id="2.20.200.10">
    <property type="entry name" value="Outer membrane efflux proteins (OEP)"/>
    <property type="match status" value="1"/>
</dbReference>
<keyword evidence="2" id="KW-0472">Membrane</keyword>
<feature type="signal peptide" evidence="2">
    <location>
        <begin position="1"/>
        <end position="28"/>
    </location>
</feature>
<dbReference type="PANTHER" id="PTHR30203">
    <property type="entry name" value="OUTER MEMBRANE CATION EFFLUX PROTEIN"/>
    <property type="match status" value="1"/>
</dbReference>
<comment type="subcellular location">
    <subcellularLocation>
        <location evidence="2">Cell membrane</location>
        <topology evidence="2">Lipid-anchor</topology>
    </subcellularLocation>
</comment>
<dbReference type="SUPFAM" id="SSF56954">
    <property type="entry name" value="Outer membrane efflux proteins (OEP)"/>
    <property type="match status" value="1"/>
</dbReference>
<keyword evidence="2" id="KW-0812">Transmembrane</keyword>
<dbReference type="Pfam" id="PF02321">
    <property type="entry name" value="OEP"/>
    <property type="match status" value="2"/>
</dbReference>
<accession>A0ABP7R8C6</accession>
<name>A0ABP7R8C6_9BURK</name>
<keyword evidence="2" id="KW-0449">Lipoprotein</keyword>
<protein>
    <submittedName>
        <fullName evidence="3">AdeC/AdeK/OprM family multidrug efflux complex outer membrane factor</fullName>
    </submittedName>
</protein>
<dbReference type="NCBIfam" id="TIGR01845">
    <property type="entry name" value="outer_NodT"/>
    <property type="match status" value="1"/>
</dbReference>
<dbReference type="InterPro" id="IPR003423">
    <property type="entry name" value="OMP_efflux"/>
</dbReference>
<evidence type="ECO:0000313" key="3">
    <source>
        <dbReference type="EMBL" id="GAA3994027.1"/>
    </source>
</evidence>
<evidence type="ECO:0000256" key="1">
    <source>
        <dbReference type="ARBA" id="ARBA00007613"/>
    </source>
</evidence>
<gene>
    <name evidence="3" type="primary">adeC_2</name>
    <name evidence="3" type="ORF">GCM10022279_16970</name>
</gene>
<feature type="chain" id="PRO_5044964474" evidence="2">
    <location>
        <begin position="29"/>
        <end position="518"/>
    </location>
</feature>
<keyword evidence="2" id="KW-0732">Signal</keyword>
<sequence length="518" mass="54863">MTTAPPHSRRLALLAAAPLLLTACMSLAPDYERPALPVPARLDAGAPKQPANAAPLPAPGPQAFVQPPRLRALLGQALADNRDLRQSLLAVERARALYGVSRADLWPTVSAGAGASRARTADDLTAAGRASTTSQYSASIGLASYEIDFWGRVRNLNEAALQEFLRSQDNLQSARIALVAELTQAWVALDADARRLQLARATLQARQQQLQLTEQSHRLGAASALTLAQVQTTVDSARVDLAATQAQVARDRNALDLLAGGPVPAQWLPPSATADVPAPAAPSLDQATRAMTEQAHRALLTAPVTALPAVAPNLPSSVLLARPDVQAAERTLVASHAQIGVARAAFFPSITLTASAGTASDELSRLFAGGNGTWSFAPQIRLPLLDGGRNRANLRAAELARDSAQAQYEKAIQSAFREVRDALADRVTLDERLQAQQSLVAASEQALELSQARWRLGADNYLSVLDAQRSLYAAQQGLIALQQAEQDNRVALYRALGGQWRGADTAQPRADNGTSGAD</sequence>
<evidence type="ECO:0000313" key="4">
    <source>
        <dbReference type="Proteomes" id="UP001501627"/>
    </source>
</evidence>
<keyword evidence="2" id="KW-0564">Palmitate</keyword>
<dbReference type="Proteomes" id="UP001501627">
    <property type="component" value="Unassembled WGS sequence"/>
</dbReference>
<keyword evidence="2" id="KW-1134">Transmembrane beta strand</keyword>
<dbReference type="EMBL" id="BAABBP010000012">
    <property type="protein sequence ID" value="GAA3994027.1"/>
    <property type="molecule type" value="Genomic_DNA"/>
</dbReference>
<dbReference type="InterPro" id="IPR010131">
    <property type="entry name" value="MdtP/NodT-like"/>
</dbReference>
<proteinExistence type="inferred from homology"/>
<dbReference type="Gene3D" id="1.20.1600.10">
    <property type="entry name" value="Outer membrane efflux proteins (OEP)"/>
    <property type="match status" value="1"/>
</dbReference>
<evidence type="ECO:0000256" key="2">
    <source>
        <dbReference type="RuleBase" id="RU362097"/>
    </source>
</evidence>
<keyword evidence="4" id="KW-1185">Reference proteome</keyword>
<comment type="similarity">
    <text evidence="1 2">Belongs to the outer membrane factor (OMF) (TC 1.B.17) family.</text>
</comment>
<comment type="caution">
    <text evidence="3">The sequence shown here is derived from an EMBL/GenBank/DDBJ whole genome shotgun (WGS) entry which is preliminary data.</text>
</comment>
<dbReference type="PANTHER" id="PTHR30203:SF32">
    <property type="entry name" value="CATION EFFLUX SYSTEM PROTEIN CUSC"/>
    <property type="match status" value="1"/>
</dbReference>
<dbReference type="RefSeq" id="WP_103044927.1">
    <property type="nucleotide sequence ID" value="NZ_BAABBP010000012.1"/>
</dbReference>